<comment type="caution">
    <text evidence="7">The sequence shown here is derived from an EMBL/GenBank/DDBJ whole genome shotgun (WGS) entry which is preliminary data.</text>
</comment>
<dbReference type="EMBL" id="JAUIRO010000006">
    <property type="protein sequence ID" value="KAK0709671.1"/>
    <property type="molecule type" value="Genomic_DNA"/>
</dbReference>
<dbReference type="Gene3D" id="3.40.50.720">
    <property type="entry name" value="NAD(P)-binding Rossmann-like Domain"/>
    <property type="match status" value="1"/>
</dbReference>
<dbReference type="AlphaFoldDB" id="A0AA40DQF6"/>
<keyword evidence="8" id="KW-1185">Reference proteome</keyword>
<dbReference type="Proteomes" id="UP001172101">
    <property type="component" value="Unassembled WGS sequence"/>
</dbReference>
<proteinExistence type="inferred from homology"/>
<accession>A0AA40DQF6</accession>
<dbReference type="InterPro" id="IPR036291">
    <property type="entry name" value="NAD(P)-bd_dom_sf"/>
</dbReference>
<evidence type="ECO:0000259" key="6">
    <source>
        <dbReference type="Pfam" id="PF01408"/>
    </source>
</evidence>
<dbReference type="PANTHER" id="PTHR22604:SF105">
    <property type="entry name" value="TRANS-1,2-DIHYDROBENZENE-1,2-DIOL DEHYDROGENASE"/>
    <property type="match status" value="1"/>
</dbReference>
<evidence type="ECO:0000256" key="4">
    <source>
        <dbReference type="ARBA" id="ARBA00042988"/>
    </source>
</evidence>
<gene>
    <name evidence="7" type="ORF">B0T26DRAFT_754838</name>
</gene>
<comment type="similarity">
    <text evidence="1">Belongs to the Gfo/Idh/MocA family.</text>
</comment>
<dbReference type="InterPro" id="IPR000683">
    <property type="entry name" value="Gfo/Idh/MocA-like_OxRdtase_N"/>
</dbReference>
<dbReference type="Gene3D" id="3.30.360.10">
    <property type="entry name" value="Dihydrodipicolinate Reductase, domain 2"/>
    <property type="match status" value="1"/>
</dbReference>
<evidence type="ECO:0000256" key="3">
    <source>
        <dbReference type="ARBA" id="ARBA00038984"/>
    </source>
</evidence>
<reference evidence="7" key="1">
    <citation type="submission" date="2023-06" db="EMBL/GenBank/DDBJ databases">
        <title>Genome-scale phylogeny and comparative genomics of the fungal order Sordariales.</title>
        <authorList>
            <consortium name="Lawrence Berkeley National Laboratory"/>
            <person name="Hensen N."/>
            <person name="Bonometti L."/>
            <person name="Westerberg I."/>
            <person name="Brannstrom I.O."/>
            <person name="Guillou S."/>
            <person name="Cros-Aarteil S."/>
            <person name="Calhoun S."/>
            <person name="Haridas S."/>
            <person name="Kuo A."/>
            <person name="Mondo S."/>
            <person name="Pangilinan J."/>
            <person name="Riley R."/>
            <person name="LaButti K."/>
            <person name="Andreopoulos B."/>
            <person name="Lipzen A."/>
            <person name="Chen C."/>
            <person name="Yanf M."/>
            <person name="Daum C."/>
            <person name="Ng V."/>
            <person name="Clum A."/>
            <person name="Steindorff A."/>
            <person name="Ohm R."/>
            <person name="Martin F."/>
            <person name="Silar P."/>
            <person name="Natvig D."/>
            <person name="Lalanne C."/>
            <person name="Gautier V."/>
            <person name="Ament-velasquez S.L."/>
            <person name="Kruys A."/>
            <person name="Hutchinson M.I."/>
            <person name="Powell A.J."/>
            <person name="Barry K."/>
            <person name="Miller A.N."/>
            <person name="Grigoriev I.V."/>
            <person name="Debuchy R."/>
            <person name="Gladieux P."/>
            <person name="Thoren M.H."/>
            <person name="Johannesson H."/>
        </authorList>
    </citation>
    <scope>NUCLEOTIDE SEQUENCE</scope>
    <source>
        <strain evidence="7">SMH2392-1A</strain>
    </source>
</reference>
<dbReference type="RefSeq" id="XP_060292975.1">
    <property type="nucleotide sequence ID" value="XM_060445873.1"/>
</dbReference>
<name>A0AA40DQF6_9PEZI</name>
<dbReference type="Pfam" id="PF01408">
    <property type="entry name" value="GFO_IDH_MocA"/>
    <property type="match status" value="1"/>
</dbReference>
<evidence type="ECO:0000313" key="7">
    <source>
        <dbReference type="EMBL" id="KAK0709671.1"/>
    </source>
</evidence>
<dbReference type="GO" id="GO:0000166">
    <property type="term" value="F:nucleotide binding"/>
    <property type="evidence" value="ECO:0007669"/>
    <property type="project" value="InterPro"/>
</dbReference>
<dbReference type="GeneID" id="85329143"/>
<keyword evidence="2" id="KW-0560">Oxidoreductase</keyword>
<dbReference type="SUPFAM" id="SSF51735">
    <property type="entry name" value="NAD(P)-binding Rossmann-fold domains"/>
    <property type="match status" value="1"/>
</dbReference>
<dbReference type="PANTHER" id="PTHR22604">
    <property type="entry name" value="OXIDOREDUCTASES"/>
    <property type="match status" value="1"/>
</dbReference>
<evidence type="ECO:0000256" key="1">
    <source>
        <dbReference type="ARBA" id="ARBA00010928"/>
    </source>
</evidence>
<comment type="catalytic activity">
    <reaction evidence="5">
        <text>D-xylose + NADP(+) = D-xylono-1,5-lactone + NADPH + H(+)</text>
        <dbReference type="Rhea" id="RHEA:22000"/>
        <dbReference type="ChEBI" id="CHEBI:15378"/>
        <dbReference type="ChEBI" id="CHEBI:15867"/>
        <dbReference type="ChEBI" id="CHEBI:53455"/>
        <dbReference type="ChEBI" id="CHEBI:57783"/>
        <dbReference type="ChEBI" id="CHEBI:58349"/>
        <dbReference type="EC" id="1.1.1.179"/>
    </reaction>
</comment>
<dbReference type="GO" id="GO:0047837">
    <property type="term" value="F:D-xylose 1-dehydrogenase (NADP+) activity"/>
    <property type="evidence" value="ECO:0007669"/>
    <property type="project" value="UniProtKB-EC"/>
</dbReference>
<dbReference type="EC" id="1.1.1.179" evidence="3"/>
<sequence length="437" mass="47881">MASLFGALQRNWRMINPPTPLPPKAENALRIGILGAANIAPVALINPAKLHPEVIVQAVAARDKTKAAAYAKKHGIPQVLGSYQEILDDPSIDAVYIPLPNGLHFEWALKALAKGKHVLLEKPAFSNAAEAEKLLQSPKPQQQPAPVLLEAFHYRFHPAWAHFLSFVDQPNIAHVTASLNLSSMLFAKDDIRFRYDLSGGALMDLTYTMSVLRGVYGTEPEECTSCEVGTMDPPNELCDYKYDGTWRFPNGGTGEMHGTLRGGLVQMLRSLPSVTVTHRAVAVEPHEYAKSSSAVVPTAGQETVRTRTVTLNNYIMPTLWHRIDVVDDFIVRDKTTLEPIHRWSAKQTAKAYTRRDAGLPEDDAAAAAAAAAASPPSWSTYKHQLDAFVDRIRGRPGTGAWVTAEDTLNQMRMIDMAYSKAGLALRPTSSFNPTLAV</sequence>
<evidence type="ECO:0000256" key="2">
    <source>
        <dbReference type="ARBA" id="ARBA00023002"/>
    </source>
</evidence>
<evidence type="ECO:0000313" key="8">
    <source>
        <dbReference type="Proteomes" id="UP001172101"/>
    </source>
</evidence>
<feature type="domain" description="Gfo/Idh/MocA-like oxidoreductase N-terminal" evidence="6">
    <location>
        <begin position="29"/>
        <end position="138"/>
    </location>
</feature>
<organism evidence="7 8">
    <name type="scientific">Lasiosphaeria miniovina</name>
    <dbReference type="NCBI Taxonomy" id="1954250"/>
    <lineage>
        <taxon>Eukaryota</taxon>
        <taxon>Fungi</taxon>
        <taxon>Dikarya</taxon>
        <taxon>Ascomycota</taxon>
        <taxon>Pezizomycotina</taxon>
        <taxon>Sordariomycetes</taxon>
        <taxon>Sordariomycetidae</taxon>
        <taxon>Sordariales</taxon>
        <taxon>Lasiosphaeriaceae</taxon>
        <taxon>Lasiosphaeria</taxon>
    </lineage>
</organism>
<evidence type="ECO:0000256" key="5">
    <source>
        <dbReference type="ARBA" id="ARBA00049233"/>
    </source>
</evidence>
<dbReference type="SUPFAM" id="SSF55347">
    <property type="entry name" value="Glyceraldehyde-3-phosphate dehydrogenase-like, C-terminal domain"/>
    <property type="match status" value="1"/>
</dbReference>
<protein>
    <recommendedName>
        <fullName evidence="3">D-xylose 1-dehydrogenase (NADP(+), D-xylono-1,5-lactone-forming)</fullName>
        <ecNumber evidence="3">1.1.1.179</ecNumber>
    </recommendedName>
    <alternativeName>
        <fullName evidence="4">D-xylose-NADP dehydrogenase</fullName>
    </alternativeName>
</protein>
<dbReference type="InterPro" id="IPR050984">
    <property type="entry name" value="Gfo/Idh/MocA_domain"/>
</dbReference>